<proteinExistence type="predicted"/>
<organism evidence="2 3">
    <name type="scientific">Thalassiosira oceanica</name>
    <name type="common">Marine diatom</name>
    <dbReference type="NCBI Taxonomy" id="159749"/>
    <lineage>
        <taxon>Eukaryota</taxon>
        <taxon>Sar</taxon>
        <taxon>Stramenopiles</taxon>
        <taxon>Ochrophyta</taxon>
        <taxon>Bacillariophyta</taxon>
        <taxon>Coscinodiscophyceae</taxon>
        <taxon>Thalassiosirophycidae</taxon>
        <taxon>Thalassiosirales</taxon>
        <taxon>Thalassiosiraceae</taxon>
        <taxon>Thalassiosira</taxon>
    </lineage>
</organism>
<dbReference type="Proteomes" id="UP000266841">
    <property type="component" value="Unassembled WGS sequence"/>
</dbReference>
<feature type="region of interest" description="Disordered" evidence="1">
    <location>
        <begin position="37"/>
        <end position="64"/>
    </location>
</feature>
<gene>
    <name evidence="2" type="ORF">THAOC_15799</name>
</gene>
<evidence type="ECO:0000256" key="1">
    <source>
        <dbReference type="SAM" id="MobiDB-lite"/>
    </source>
</evidence>
<keyword evidence="3" id="KW-1185">Reference proteome</keyword>
<sequence>MDLINNNYELTSQLDEKEQEVAKLKAALEELQQAQNYLRLRPEEDDSDDDSERGANKIKEEKLKQDAIEEAAMPAVAADGAAISRIFCSYD</sequence>
<dbReference type="AlphaFoldDB" id="K0SDR8"/>
<comment type="caution">
    <text evidence="2">The sequence shown here is derived from an EMBL/GenBank/DDBJ whole genome shotgun (WGS) entry which is preliminary data.</text>
</comment>
<evidence type="ECO:0000313" key="3">
    <source>
        <dbReference type="Proteomes" id="UP000266841"/>
    </source>
</evidence>
<reference evidence="2 3" key="1">
    <citation type="journal article" date="2012" name="Genome Biol.">
        <title>Genome and low-iron response of an oceanic diatom adapted to chronic iron limitation.</title>
        <authorList>
            <person name="Lommer M."/>
            <person name="Specht M."/>
            <person name="Roy A.S."/>
            <person name="Kraemer L."/>
            <person name="Andreson R."/>
            <person name="Gutowska M.A."/>
            <person name="Wolf J."/>
            <person name="Bergner S.V."/>
            <person name="Schilhabel M.B."/>
            <person name="Klostermeier U.C."/>
            <person name="Beiko R.G."/>
            <person name="Rosenstiel P."/>
            <person name="Hippler M."/>
            <person name="Laroche J."/>
        </authorList>
    </citation>
    <scope>NUCLEOTIDE SEQUENCE [LARGE SCALE GENOMIC DNA]</scope>
    <source>
        <strain evidence="2 3">CCMP1005</strain>
    </source>
</reference>
<name>K0SDR8_THAOC</name>
<feature type="compositionally biased region" description="Basic and acidic residues" evidence="1">
    <location>
        <begin position="52"/>
        <end position="64"/>
    </location>
</feature>
<dbReference type="EMBL" id="AGNL01018185">
    <property type="protein sequence ID" value="EJK63535.1"/>
    <property type="molecule type" value="Genomic_DNA"/>
</dbReference>
<protein>
    <submittedName>
        <fullName evidence="2">Uncharacterized protein</fullName>
    </submittedName>
</protein>
<accession>K0SDR8</accession>
<evidence type="ECO:0000313" key="2">
    <source>
        <dbReference type="EMBL" id="EJK63535.1"/>
    </source>
</evidence>
<feature type="non-terminal residue" evidence="2">
    <location>
        <position position="91"/>
    </location>
</feature>